<feature type="transmembrane region" description="Helical" evidence="1">
    <location>
        <begin position="350"/>
        <end position="371"/>
    </location>
</feature>
<evidence type="ECO:0000313" key="3">
    <source>
        <dbReference type="Proteomes" id="UP000886748"/>
    </source>
</evidence>
<organism evidence="2 3">
    <name type="scientific">Candidatus Limenecus avicola</name>
    <dbReference type="NCBI Taxonomy" id="2840847"/>
    <lineage>
        <taxon>Bacteria</taxon>
        <taxon>Bacillati</taxon>
        <taxon>Bacillota</taxon>
        <taxon>Clostridia</taxon>
        <taxon>Eubacteriales</taxon>
        <taxon>Clostridiaceae</taxon>
        <taxon>Clostridiaceae incertae sedis</taxon>
        <taxon>Candidatus Limenecus</taxon>
    </lineage>
</organism>
<reference evidence="2" key="2">
    <citation type="journal article" date="2021" name="PeerJ">
        <title>Extensive microbial diversity within the chicken gut microbiome revealed by metagenomics and culture.</title>
        <authorList>
            <person name="Gilroy R."/>
            <person name="Ravi A."/>
            <person name="Getino M."/>
            <person name="Pursley I."/>
            <person name="Horton D.L."/>
            <person name="Alikhan N.F."/>
            <person name="Baker D."/>
            <person name="Gharbi K."/>
            <person name="Hall N."/>
            <person name="Watson M."/>
            <person name="Adriaenssens E.M."/>
            <person name="Foster-Nyarko E."/>
            <person name="Jarju S."/>
            <person name="Secka A."/>
            <person name="Antonio M."/>
            <person name="Oren A."/>
            <person name="Chaudhuri R.R."/>
            <person name="La Ragione R."/>
            <person name="Hildebrand F."/>
            <person name="Pallen M.J."/>
        </authorList>
    </citation>
    <scope>NUCLEOTIDE SEQUENCE</scope>
    <source>
        <strain evidence="2">CHK154-7741</strain>
    </source>
</reference>
<feature type="transmembrane region" description="Helical" evidence="1">
    <location>
        <begin position="118"/>
        <end position="139"/>
    </location>
</feature>
<feature type="transmembrane region" description="Helical" evidence="1">
    <location>
        <begin position="230"/>
        <end position="257"/>
    </location>
</feature>
<dbReference type="Proteomes" id="UP000886748">
    <property type="component" value="Unassembled WGS sequence"/>
</dbReference>
<dbReference type="InterPro" id="IPR018674">
    <property type="entry name" value="DUF2142_membrane"/>
</dbReference>
<feature type="transmembrane region" description="Helical" evidence="1">
    <location>
        <begin position="145"/>
        <end position="166"/>
    </location>
</feature>
<feature type="transmembrane region" description="Helical" evidence="1">
    <location>
        <begin position="383"/>
        <end position="404"/>
    </location>
</feature>
<name>A0A9D1SSB0_9CLOT</name>
<protein>
    <submittedName>
        <fullName evidence="2">DUF2142 domain-containing protein</fullName>
    </submittedName>
</protein>
<sequence>MEYRILKPQNLFLLLCLVAGMAMVFINPPFQTSDEGSHFYKIYGYVEGSLNFKKITVNKEGRSLTFSGQILPSGIVRAVSLYGEMSLDAGKKTSFNKTVKMLSLPLEKDKKVFIAYPVPFYMPFAYFLSVPLVWVLSLFNSPPLFMLYACRLCSLLTYAVIVYYAIKIVPFKKHMFAFIGLLPMAVYTAASVSADGMTNALALLFCAYVFMLAYKKETPLSECLINKKQMFILCLIFFLLMLCKFAYFPLVFMFFLIPSERFKSHQSRYLSFCVLFGLGMIQVCFLLVYHMFVTQGIVSFASTLDKTELFIKAVMHPLSYMLLVFRTILINGFGYLVESIGSFGWDTVKIPPVFAAASYAVLFAGAVVNCGEQALSVRFKDRIILIISALLSVFVTMSVCYLLFTYMPAQKVIDNFQGRYLLPLLPLGLVVFSFKKFCFKTNVFRYFTVIVSCILMIVSAVEIVKRFYI</sequence>
<dbReference type="AlphaFoldDB" id="A0A9D1SSB0"/>
<keyword evidence="1" id="KW-0812">Transmembrane</keyword>
<dbReference type="EMBL" id="DVOD01000055">
    <property type="protein sequence ID" value="HIU92967.1"/>
    <property type="molecule type" value="Genomic_DNA"/>
</dbReference>
<feature type="transmembrane region" description="Helical" evidence="1">
    <location>
        <begin position="309"/>
        <end position="330"/>
    </location>
</feature>
<accession>A0A9D1SSB0</accession>
<reference evidence="2" key="1">
    <citation type="submission" date="2020-10" db="EMBL/GenBank/DDBJ databases">
        <authorList>
            <person name="Gilroy R."/>
        </authorList>
    </citation>
    <scope>NUCLEOTIDE SEQUENCE</scope>
    <source>
        <strain evidence="2">CHK154-7741</strain>
    </source>
</reference>
<feature type="transmembrane region" description="Helical" evidence="1">
    <location>
        <begin position="269"/>
        <end position="289"/>
    </location>
</feature>
<proteinExistence type="predicted"/>
<evidence type="ECO:0000313" key="2">
    <source>
        <dbReference type="EMBL" id="HIU92967.1"/>
    </source>
</evidence>
<feature type="transmembrane region" description="Helical" evidence="1">
    <location>
        <begin position="196"/>
        <end position="214"/>
    </location>
</feature>
<comment type="caution">
    <text evidence="2">The sequence shown here is derived from an EMBL/GenBank/DDBJ whole genome shotgun (WGS) entry which is preliminary data.</text>
</comment>
<keyword evidence="1" id="KW-1133">Transmembrane helix</keyword>
<evidence type="ECO:0000256" key="1">
    <source>
        <dbReference type="SAM" id="Phobius"/>
    </source>
</evidence>
<feature type="transmembrane region" description="Helical" evidence="1">
    <location>
        <begin position="416"/>
        <end position="434"/>
    </location>
</feature>
<keyword evidence="1" id="KW-0472">Membrane</keyword>
<gene>
    <name evidence="2" type="ORF">IAD26_07530</name>
</gene>
<dbReference type="Pfam" id="PF09913">
    <property type="entry name" value="DUF2142"/>
    <property type="match status" value="1"/>
</dbReference>
<feature type="transmembrane region" description="Helical" evidence="1">
    <location>
        <begin position="446"/>
        <end position="464"/>
    </location>
</feature>
<feature type="transmembrane region" description="Helical" evidence="1">
    <location>
        <begin position="173"/>
        <end position="190"/>
    </location>
</feature>